<dbReference type="InterPro" id="IPR051689">
    <property type="entry name" value="Sterol_desaturase/TMEM195"/>
</dbReference>
<proteinExistence type="inferred from homology"/>
<reference evidence="17 18" key="1">
    <citation type="journal article" date="2018" name="Gigascience">
        <title>Genomes of trombidid mites reveal novel predicted allergens and laterally-transferred genes associated with secondary metabolism.</title>
        <authorList>
            <person name="Dong X."/>
            <person name="Chaisiri K."/>
            <person name="Xia D."/>
            <person name="Armstrong S.D."/>
            <person name="Fang Y."/>
            <person name="Donnelly M.J."/>
            <person name="Kadowaki T."/>
            <person name="McGarry J.W."/>
            <person name="Darby A.C."/>
            <person name="Makepeace B.L."/>
        </authorList>
    </citation>
    <scope>NUCLEOTIDE SEQUENCE [LARGE SCALE GENOMIC DNA]</scope>
    <source>
        <strain evidence="17">UoL-UT</strain>
    </source>
</reference>
<dbReference type="GO" id="GO:0050479">
    <property type="term" value="F:glyceryl-ether monooxygenase activity"/>
    <property type="evidence" value="ECO:0007669"/>
    <property type="project" value="UniProtKB-EC"/>
</dbReference>
<accession>A0A443SVL5</accession>
<keyword evidence="18" id="KW-1185">Reference proteome</keyword>
<evidence type="ECO:0000256" key="1">
    <source>
        <dbReference type="ARBA" id="ARBA00001962"/>
    </source>
</evidence>
<evidence type="ECO:0000256" key="3">
    <source>
        <dbReference type="ARBA" id="ARBA00022692"/>
    </source>
</evidence>
<keyword evidence="4" id="KW-0256">Endoplasmic reticulum</keyword>
<feature type="transmembrane region" description="Helical" evidence="14">
    <location>
        <begin position="118"/>
        <end position="140"/>
    </location>
</feature>
<keyword evidence="9 14" id="KW-0472">Membrane</keyword>
<evidence type="ECO:0000256" key="9">
    <source>
        <dbReference type="ARBA" id="ARBA00023136"/>
    </source>
</evidence>
<evidence type="ECO:0000256" key="5">
    <source>
        <dbReference type="ARBA" id="ARBA00022989"/>
    </source>
</evidence>
<dbReference type="GO" id="GO:0005506">
    <property type="term" value="F:iron ion binding"/>
    <property type="evidence" value="ECO:0007669"/>
    <property type="project" value="InterPro"/>
</dbReference>
<evidence type="ECO:0000256" key="6">
    <source>
        <dbReference type="ARBA" id="ARBA00023002"/>
    </source>
</evidence>
<evidence type="ECO:0000256" key="14">
    <source>
        <dbReference type="SAM" id="Phobius"/>
    </source>
</evidence>
<comment type="subcellular location">
    <subcellularLocation>
        <location evidence="2">Endoplasmic reticulum membrane</location>
        <topology evidence="2">Multi-pass membrane protein</topology>
    </subcellularLocation>
</comment>
<evidence type="ECO:0000256" key="13">
    <source>
        <dbReference type="ARBA" id="ARBA00047556"/>
    </source>
</evidence>
<dbReference type="EMBL" id="NCKV01000128">
    <property type="protein sequence ID" value="RWS31565.1"/>
    <property type="molecule type" value="Genomic_DNA"/>
</dbReference>
<evidence type="ECO:0000256" key="12">
    <source>
        <dbReference type="ARBA" id="ARBA00040992"/>
    </source>
</evidence>
<comment type="similarity">
    <text evidence="10">Belongs to the sterol desaturase family. TMEM195 subfamily.</text>
</comment>
<evidence type="ECO:0000256" key="10">
    <source>
        <dbReference type="ARBA" id="ARBA00038190"/>
    </source>
</evidence>
<feature type="domain" description="Alkylglycerol monooxygenase C-terminal" evidence="16">
    <location>
        <begin position="288"/>
        <end position="357"/>
    </location>
</feature>
<evidence type="ECO:0000256" key="7">
    <source>
        <dbReference type="ARBA" id="ARBA00023004"/>
    </source>
</evidence>
<feature type="transmembrane region" description="Helical" evidence="14">
    <location>
        <begin position="311"/>
        <end position="334"/>
    </location>
</feature>
<organism evidence="17 18">
    <name type="scientific">Leptotrombidium deliense</name>
    <dbReference type="NCBI Taxonomy" id="299467"/>
    <lineage>
        <taxon>Eukaryota</taxon>
        <taxon>Metazoa</taxon>
        <taxon>Ecdysozoa</taxon>
        <taxon>Arthropoda</taxon>
        <taxon>Chelicerata</taxon>
        <taxon>Arachnida</taxon>
        <taxon>Acari</taxon>
        <taxon>Acariformes</taxon>
        <taxon>Trombidiformes</taxon>
        <taxon>Prostigmata</taxon>
        <taxon>Anystina</taxon>
        <taxon>Parasitengona</taxon>
        <taxon>Trombiculoidea</taxon>
        <taxon>Trombiculidae</taxon>
        <taxon>Leptotrombidium</taxon>
    </lineage>
</organism>
<evidence type="ECO:0000256" key="11">
    <source>
        <dbReference type="ARBA" id="ARBA00039026"/>
    </source>
</evidence>
<dbReference type="VEuPathDB" id="VectorBase:LDEU000474"/>
<comment type="catalytic activity">
    <reaction evidence="13">
        <text>1-O-(1,2-saturated-alkyl)-sn-glycerol + (6R)-L-erythro-5,6,7,8-tetrahydrobiopterin + O2 = a 1-(1-hydroxyalkyl)-sn-glycerol + (6R)-L-erythro-6,7-dihydrobiopterin + H2O</text>
        <dbReference type="Rhea" id="RHEA:36255"/>
        <dbReference type="ChEBI" id="CHEBI:15377"/>
        <dbReference type="ChEBI" id="CHEBI:15379"/>
        <dbReference type="ChEBI" id="CHEBI:43120"/>
        <dbReference type="ChEBI" id="CHEBI:59560"/>
        <dbReference type="ChEBI" id="CHEBI:73418"/>
        <dbReference type="ChEBI" id="CHEBI:83957"/>
        <dbReference type="EC" id="1.14.16.5"/>
    </reaction>
</comment>
<evidence type="ECO:0000313" key="17">
    <source>
        <dbReference type="EMBL" id="RWS31565.1"/>
    </source>
</evidence>
<keyword evidence="5 14" id="KW-1133">Transmembrane helix</keyword>
<evidence type="ECO:0000259" key="16">
    <source>
        <dbReference type="Pfam" id="PF24858"/>
    </source>
</evidence>
<dbReference type="GO" id="GO:0006643">
    <property type="term" value="P:membrane lipid metabolic process"/>
    <property type="evidence" value="ECO:0007669"/>
    <property type="project" value="TreeGrafter"/>
</dbReference>
<dbReference type="GO" id="GO:0005789">
    <property type="term" value="C:endoplasmic reticulum membrane"/>
    <property type="evidence" value="ECO:0007669"/>
    <property type="project" value="UniProtKB-SubCell"/>
</dbReference>
<dbReference type="OrthoDB" id="6354873at2759"/>
<dbReference type="PANTHER" id="PTHR21624">
    <property type="entry name" value="STEROL DESATURASE-RELATED PROTEIN"/>
    <property type="match status" value="1"/>
</dbReference>
<evidence type="ECO:0000256" key="4">
    <source>
        <dbReference type="ARBA" id="ARBA00022824"/>
    </source>
</evidence>
<keyword evidence="3 14" id="KW-0812">Transmembrane</keyword>
<dbReference type="InterPro" id="IPR056853">
    <property type="entry name" value="AGMP_C"/>
</dbReference>
<name>A0A443SVL5_9ACAR</name>
<sequence length="415" mass="48293">MGFLENAYKLLSGKGLSRLNDNVASLSQGIFQECLRIKVRSIEIIVYCFVYENFRIYSLPWDSPFTWYLCLIGIDFGFYWAHRFAHEVNIIWAIHQAHHSAEDFVMTSALRQALLQPFTAWLTYVPLALFIPPSIFLAHLQLGELYMFWLHTEIIHKLGPLEYILNTPSHHRVHHGRNAKYIDKNFGGTFIIWDRIFGTFEPEDPEEPAVYGLVHPVQSYNPFYLQLHHWGAMWSKMRTMQGWRNKVNVFFMGPGWEPGKPRLGLISDIPKIEYPVVPWDPQIHLIEKVYVIWHFALTVIFYHELTLRHGSFSQFVVTCSILSLIYSITSLGFILEGRWFAPLFELLRCLLFFGVEQWLLPVVQPLEHLGAYRLTAVYAIRMSFLVSAIASSIYSLHKVAVKCNISPKSLQIKKE</sequence>
<evidence type="ECO:0000313" key="18">
    <source>
        <dbReference type="Proteomes" id="UP000288716"/>
    </source>
</evidence>
<evidence type="ECO:0000256" key="2">
    <source>
        <dbReference type="ARBA" id="ARBA00004477"/>
    </source>
</evidence>
<evidence type="ECO:0000259" key="15">
    <source>
        <dbReference type="Pfam" id="PF04116"/>
    </source>
</evidence>
<protein>
    <recommendedName>
        <fullName evidence="12">Alkylglycerol monooxygenase</fullName>
        <ecNumber evidence="11">1.14.16.5</ecNumber>
    </recommendedName>
</protein>
<dbReference type="Proteomes" id="UP000288716">
    <property type="component" value="Unassembled WGS sequence"/>
</dbReference>
<comment type="caution">
    <text evidence="17">The sequence shown here is derived from an EMBL/GenBank/DDBJ whole genome shotgun (WGS) entry which is preliminary data.</text>
</comment>
<dbReference type="Pfam" id="PF24858">
    <property type="entry name" value="AGMP_C"/>
    <property type="match status" value="1"/>
</dbReference>
<comment type="cofactor">
    <cofactor evidence="1">
        <name>Fe cation</name>
        <dbReference type="ChEBI" id="CHEBI:24875"/>
    </cofactor>
</comment>
<keyword evidence="6" id="KW-0560">Oxidoreductase</keyword>
<dbReference type="PANTHER" id="PTHR21624:SF1">
    <property type="entry name" value="ALKYLGLYCEROL MONOOXYGENASE"/>
    <property type="match status" value="1"/>
</dbReference>
<feature type="domain" description="Fatty acid hydroxylase" evidence="15">
    <location>
        <begin position="68"/>
        <end position="199"/>
    </location>
</feature>
<keyword evidence="7" id="KW-0408">Iron</keyword>
<dbReference type="EC" id="1.14.16.5" evidence="11"/>
<dbReference type="InterPro" id="IPR006694">
    <property type="entry name" value="Fatty_acid_hydroxylase"/>
</dbReference>
<keyword evidence="17" id="KW-0503">Monooxygenase</keyword>
<dbReference type="Pfam" id="PF04116">
    <property type="entry name" value="FA_hydroxylase"/>
    <property type="match status" value="1"/>
</dbReference>
<evidence type="ECO:0000256" key="8">
    <source>
        <dbReference type="ARBA" id="ARBA00023098"/>
    </source>
</evidence>
<dbReference type="GO" id="GO:0008610">
    <property type="term" value="P:lipid biosynthetic process"/>
    <property type="evidence" value="ECO:0007669"/>
    <property type="project" value="InterPro"/>
</dbReference>
<keyword evidence="8" id="KW-0443">Lipid metabolism</keyword>
<feature type="transmembrane region" description="Helical" evidence="14">
    <location>
        <begin position="376"/>
        <end position="396"/>
    </location>
</feature>
<dbReference type="AlphaFoldDB" id="A0A443SVL5"/>
<dbReference type="STRING" id="299467.A0A443SVL5"/>
<gene>
    <name evidence="17" type="ORF">B4U80_00850</name>
</gene>